<organism evidence="1 2">
    <name type="scientific">Vibrio parahaemolyticus</name>
    <dbReference type="NCBI Taxonomy" id="670"/>
    <lineage>
        <taxon>Bacteria</taxon>
        <taxon>Pseudomonadati</taxon>
        <taxon>Pseudomonadota</taxon>
        <taxon>Gammaproteobacteria</taxon>
        <taxon>Vibrionales</taxon>
        <taxon>Vibrionaceae</taxon>
        <taxon>Vibrio</taxon>
    </lineage>
</organism>
<evidence type="ECO:0000313" key="1">
    <source>
        <dbReference type="EMBL" id="MDS1821584.1"/>
    </source>
</evidence>
<dbReference type="Proteomes" id="UP001253193">
    <property type="component" value="Unassembled WGS sequence"/>
</dbReference>
<evidence type="ECO:0000313" key="2">
    <source>
        <dbReference type="Proteomes" id="UP001253193"/>
    </source>
</evidence>
<accession>A0AAW8Q1P7</accession>
<proteinExistence type="predicted"/>
<name>A0AAW8Q1P7_VIBPH</name>
<dbReference type="RefSeq" id="WP_311020494.1">
    <property type="nucleotide sequence ID" value="NZ_JAUHGG010000003.1"/>
</dbReference>
<gene>
    <name evidence="1" type="ORF">QX249_13000</name>
</gene>
<protein>
    <submittedName>
        <fullName evidence="1">Uncharacterized protein</fullName>
    </submittedName>
</protein>
<sequence>MIEKEIDKAKADFNNALEKNQSTPAMEGWILKTTEGGIPEIQSSKGEDRTLDDDLEIWHKVWLKAEQGSELHAAALIYIELANKEHFDTIQQLTDD</sequence>
<dbReference type="AlphaFoldDB" id="A0AAW8Q1P7"/>
<reference evidence="1" key="1">
    <citation type="submission" date="2023-06" db="EMBL/GenBank/DDBJ databases">
        <title>Genomic Diversity of Vibrio spp. and Metagenomic Analysis of Pathogens in Florida Gulf Coastal Waters Following Hurricane Ian.</title>
        <authorList>
            <person name="Brumfield K.D."/>
        </authorList>
    </citation>
    <scope>NUCLEOTIDE SEQUENCE</scope>
    <source>
        <strain evidence="1">WBS2B-138</strain>
    </source>
</reference>
<comment type="caution">
    <text evidence="1">The sequence shown here is derived from an EMBL/GenBank/DDBJ whole genome shotgun (WGS) entry which is preliminary data.</text>
</comment>
<dbReference type="EMBL" id="JAUHGG010000003">
    <property type="protein sequence ID" value="MDS1821584.1"/>
    <property type="molecule type" value="Genomic_DNA"/>
</dbReference>